<dbReference type="NCBIfam" id="TIGR00336">
    <property type="entry name" value="pyrE"/>
    <property type="match status" value="1"/>
</dbReference>
<evidence type="ECO:0000256" key="1">
    <source>
        <dbReference type="ARBA" id="ARBA00004889"/>
    </source>
</evidence>
<accession>A0A517VXJ0</accession>
<keyword evidence="6" id="KW-0460">Magnesium</keyword>
<dbReference type="GO" id="GO:0019856">
    <property type="term" value="P:pyrimidine nucleobase biosynthetic process"/>
    <property type="evidence" value="ECO:0007669"/>
    <property type="project" value="TreeGrafter"/>
</dbReference>
<dbReference type="InterPro" id="IPR004467">
    <property type="entry name" value="Or_phspho_trans_dom"/>
</dbReference>
<organism evidence="8 9">
    <name type="scientific">Gimesia aquarii</name>
    <dbReference type="NCBI Taxonomy" id="2527964"/>
    <lineage>
        <taxon>Bacteria</taxon>
        <taxon>Pseudomonadati</taxon>
        <taxon>Planctomycetota</taxon>
        <taxon>Planctomycetia</taxon>
        <taxon>Planctomycetales</taxon>
        <taxon>Planctomycetaceae</taxon>
        <taxon>Gimesia</taxon>
    </lineage>
</organism>
<dbReference type="UniPathway" id="UPA00070">
    <property type="reaction ID" value="UER00119"/>
</dbReference>
<dbReference type="Pfam" id="PF00156">
    <property type="entry name" value="Pribosyltran"/>
    <property type="match status" value="1"/>
</dbReference>
<dbReference type="EC" id="2.4.2.10" evidence="2 6"/>
<comment type="caution">
    <text evidence="6">Lacks conserved residue(s) required for the propagation of feature annotation.</text>
</comment>
<comment type="catalytic activity">
    <reaction evidence="6">
        <text>orotidine 5'-phosphate + diphosphate = orotate + 5-phospho-alpha-D-ribose 1-diphosphate</text>
        <dbReference type="Rhea" id="RHEA:10380"/>
        <dbReference type="ChEBI" id="CHEBI:30839"/>
        <dbReference type="ChEBI" id="CHEBI:33019"/>
        <dbReference type="ChEBI" id="CHEBI:57538"/>
        <dbReference type="ChEBI" id="CHEBI:58017"/>
        <dbReference type="EC" id="2.4.2.10"/>
    </reaction>
</comment>
<keyword evidence="3 6" id="KW-0328">Glycosyltransferase</keyword>
<evidence type="ECO:0000256" key="4">
    <source>
        <dbReference type="ARBA" id="ARBA00022679"/>
    </source>
</evidence>
<dbReference type="Proteomes" id="UP000318704">
    <property type="component" value="Chromosome"/>
</dbReference>
<feature type="binding site" evidence="6">
    <location>
        <position position="143"/>
    </location>
    <ligand>
        <name>orotate</name>
        <dbReference type="ChEBI" id="CHEBI:30839"/>
    </ligand>
</feature>
<sequence>MKTFTTSTMLVILRNSNIFKDYKYGRKVLNLALRIKEAAEIHGDFTLRSGKKSNLYFDKYRFESDPLLLADVAKAMSPLVPAKTQVLCGLEMGGIPVVTMLSHFSQLPAAFIRKAPKEYGTCKFAEGADLAAKRIVLVEDVVSSGGAIIDAANMLRASGIDVDTAICVIDRQTGGAENLRKAGISLISVLQASDIEAASN</sequence>
<comment type="similarity">
    <text evidence="6">Belongs to the purine/pyrimidine phosphoribosyltransferase family. PyrE subfamily.</text>
</comment>
<dbReference type="Gene3D" id="3.40.50.2020">
    <property type="match status" value="1"/>
</dbReference>
<keyword evidence="4 6" id="KW-0808">Transferase</keyword>
<dbReference type="KEGG" id="gaw:V144x_31920"/>
<evidence type="ECO:0000313" key="9">
    <source>
        <dbReference type="Proteomes" id="UP000318704"/>
    </source>
</evidence>
<dbReference type="InterPro" id="IPR029057">
    <property type="entry name" value="PRTase-like"/>
</dbReference>
<dbReference type="PANTHER" id="PTHR19278">
    <property type="entry name" value="OROTATE PHOSPHORIBOSYLTRANSFERASE"/>
    <property type="match status" value="1"/>
</dbReference>
<comment type="cofactor">
    <cofactor evidence="6">
        <name>Mg(2+)</name>
        <dbReference type="ChEBI" id="CHEBI:18420"/>
    </cofactor>
</comment>
<feature type="binding site" evidence="6">
    <location>
        <position position="113"/>
    </location>
    <ligand>
        <name>5-phospho-alpha-D-ribose 1-diphosphate</name>
        <dbReference type="ChEBI" id="CHEBI:58017"/>
        <note>ligand shared between dimeric partners</note>
    </ligand>
</feature>
<dbReference type="GO" id="GO:0044205">
    <property type="term" value="P:'de novo' UMP biosynthetic process"/>
    <property type="evidence" value="ECO:0007669"/>
    <property type="project" value="UniProtKB-UniRule"/>
</dbReference>
<dbReference type="HAMAP" id="MF_01208">
    <property type="entry name" value="PyrE"/>
    <property type="match status" value="1"/>
</dbReference>
<dbReference type="SUPFAM" id="SSF53271">
    <property type="entry name" value="PRTase-like"/>
    <property type="match status" value="1"/>
</dbReference>
<dbReference type="CDD" id="cd06223">
    <property type="entry name" value="PRTases_typeI"/>
    <property type="match status" value="1"/>
</dbReference>
<reference evidence="8 9" key="1">
    <citation type="submission" date="2019-03" db="EMBL/GenBank/DDBJ databases">
        <title>Deep-cultivation of Planctomycetes and their phenomic and genomic characterization uncovers novel biology.</title>
        <authorList>
            <person name="Wiegand S."/>
            <person name="Jogler M."/>
            <person name="Boedeker C."/>
            <person name="Pinto D."/>
            <person name="Vollmers J."/>
            <person name="Rivas-Marin E."/>
            <person name="Kohn T."/>
            <person name="Peeters S.H."/>
            <person name="Heuer A."/>
            <person name="Rast P."/>
            <person name="Oberbeckmann S."/>
            <person name="Bunk B."/>
            <person name="Jeske O."/>
            <person name="Meyerdierks A."/>
            <person name="Storesund J.E."/>
            <person name="Kallscheuer N."/>
            <person name="Luecker S."/>
            <person name="Lage O.M."/>
            <person name="Pohl T."/>
            <person name="Merkel B.J."/>
            <person name="Hornburger P."/>
            <person name="Mueller R.-W."/>
            <person name="Bruemmer F."/>
            <person name="Labrenz M."/>
            <person name="Spormann A.M."/>
            <person name="Op den Camp H."/>
            <person name="Overmann J."/>
            <person name="Amann R."/>
            <person name="Jetten M.S.M."/>
            <person name="Mascher T."/>
            <person name="Medema M.H."/>
            <person name="Devos D.P."/>
            <person name="Kaster A.-K."/>
            <person name="Ovreas L."/>
            <person name="Rohde M."/>
            <person name="Galperin M.Y."/>
            <person name="Jogler C."/>
        </authorList>
    </citation>
    <scope>NUCLEOTIDE SEQUENCE [LARGE SCALE GENOMIC DNA]</scope>
    <source>
        <strain evidence="8 9">V144</strain>
    </source>
</reference>
<keyword evidence="5 6" id="KW-0665">Pyrimidine biosynthesis</keyword>
<comment type="function">
    <text evidence="6">Catalyzes the transfer of a ribosyl phosphate group from 5-phosphoribose 1-diphosphate to orotate, leading to the formation of orotidine monophosphate (OMP).</text>
</comment>
<feature type="binding site" description="in other chain" evidence="6">
    <location>
        <position position="114"/>
    </location>
    <ligand>
        <name>5-phospho-alpha-D-ribose 1-diphosphate</name>
        <dbReference type="ChEBI" id="CHEBI:58017"/>
        <note>ligand shared between dimeric partners</note>
    </ligand>
</feature>
<dbReference type="GO" id="GO:0004588">
    <property type="term" value="F:orotate phosphoribosyltransferase activity"/>
    <property type="evidence" value="ECO:0007669"/>
    <property type="project" value="UniProtKB-UniRule"/>
</dbReference>
<evidence type="ECO:0000313" key="8">
    <source>
        <dbReference type="EMBL" id="QDT97711.1"/>
    </source>
</evidence>
<dbReference type="InterPro" id="IPR000836">
    <property type="entry name" value="PRTase_dom"/>
</dbReference>
<dbReference type="PANTHER" id="PTHR19278:SF9">
    <property type="entry name" value="URIDINE 5'-MONOPHOSPHATE SYNTHASE"/>
    <property type="match status" value="1"/>
</dbReference>
<dbReference type="InterPro" id="IPR023031">
    <property type="entry name" value="OPRT"/>
</dbReference>
<dbReference type="GO" id="GO:0000287">
    <property type="term" value="F:magnesium ion binding"/>
    <property type="evidence" value="ECO:0007669"/>
    <property type="project" value="UniProtKB-UniRule"/>
</dbReference>
<comment type="pathway">
    <text evidence="1 6">Pyrimidine metabolism; UMP biosynthesis via de novo pathway; UMP from orotate: step 1/2.</text>
</comment>
<dbReference type="EMBL" id="CP037920">
    <property type="protein sequence ID" value="QDT97711.1"/>
    <property type="molecule type" value="Genomic_DNA"/>
</dbReference>
<gene>
    <name evidence="8" type="primary">pyrE_1</name>
    <name evidence="6" type="synonym">pyrE</name>
    <name evidence="8" type="ORF">V144x_31920</name>
</gene>
<feature type="binding site" description="in other chain" evidence="6">
    <location>
        <begin position="139"/>
        <end position="147"/>
    </location>
    <ligand>
        <name>5-phospho-alpha-D-ribose 1-diphosphate</name>
        <dbReference type="ChEBI" id="CHEBI:58017"/>
        <note>ligand shared between dimeric partners</note>
    </ligand>
</feature>
<feature type="binding site" description="in other chain" evidence="6">
    <location>
        <position position="48"/>
    </location>
    <ligand>
        <name>5-phospho-alpha-D-ribose 1-diphosphate</name>
        <dbReference type="ChEBI" id="CHEBI:58017"/>
        <note>ligand shared between dimeric partners</note>
    </ligand>
</feature>
<protein>
    <recommendedName>
        <fullName evidence="2 6">Orotate phosphoribosyltransferase</fullName>
        <shortName evidence="6">OPRT</shortName>
        <shortName evidence="6">OPRTase</shortName>
        <ecNumber evidence="2 6">2.4.2.10</ecNumber>
    </recommendedName>
</protein>
<evidence type="ECO:0000256" key="3">
    <source>
        <dbReference type="ARBA" id="ARBA00022676"/>
    </source>
</evidence>
<name>A0A517VXJ0_9PLAN</name>
<evidence type="ECO:0000256" key="5">
    <source>
        <dbReference type="ARBA" id="ARBA00022975"/>
    </source>
</evidence>
<feature type="binding site" evidence="6">
    <location>
        <position position="117"/>
    </location>
    <ligand>
        <name>5-phospho-alpha-D-ribose 1-diphosphate</name>
        <dbReference type="ChEBI" id="CHEBI:58017"/>
        <note>ligand shared between dimeric partners</note>
    </ligand>
</feature>
<evidence type="ECO:0000256" key="6">
    <source>
        <dbReference type="HAMAP-Rule" id="MF_01208"/>
    </source>
</evidence>
<feature type="binding site" evidence="6">
    <location>
        <position position="171"/>
    </location>
    <ligand>
        <name>orotate</name>
        <dbReference type="ChEBI" id="CHEBI:30839"/>
    </ligand>
</feature>
<proteinExistence type="inferred from homology"/>
<evidence type="ECO:0000256" key="2">
    <source>
        <dbReference type="ARBA" id="ARBA00011971"/>
    </source>
</evidence>
<comment type="subunit">
    <text evidence="6">Homodimer.</text>
</comment>
<feature type="domain" description="Phosphoribosyltransferase" evidence="7">
    <location>
        <begin position="68"/>
        <end position="174"/>
    </location>
</feature>
<evidence type="ECO:0000259" key="7">
    <source>
        <dbReference type="Pfam" id="PF00156"/>
    </source>
</evidence>
<dbReference type="AlphaFoldDB" id="A0A517VXJ0"/>
<dbReference type="RefSeq" id="WP_197998450.1">
    <property type="nucleotide sequence ID" value="NZ_CP037920.1"/>
</dbReference>